<protein>
    <submittedName>
        <fullName evidence="2">Histidine phosphatase family protein</fullName>
    </submittedName>
</protein>
<dbReference type="PANTHER" id="PTHR48100:SF1">
    <property type="entry name" value="HISTIDINE PHOSPHATASE FAMILY PROTEIN-RELATED"/>
    <property type="match status" value="1"/>
</dbReference>
<dbReference type="GO" id="GO:0016791">
    <property type="term" value="F:phosphatase activity"/>
    <property type="evidence" value="ECO:0007669"/>
    <property type="project" value="TreeGrafter"/>
</dbReference>
<sequence length="241" mass="26079">MDDRDDTAHRRDEADEPAVYRQTRYKAPDGAAELLLIRHGASEPAHSDRPFPLVDGQGDPELAPEGREQAERVGERLAEENLDAIYVTPLRRTAQTAAPLVRRLGLEPRVEPGLREVYLGEWEGGLFRKMVAEGDPVAQRMFAQERWDVIPGAEANEAFAGRVDASLTRLAAAHAGGRIAVFTHGGVIAQALAAATGARPFAFLAPDNGSISCLVRIGDLSSIRGFNDVSHLDWSVAAPLT</sequence>
<organism evidence="2 3">
    <name type="scientific">Actinomadura soli</name>
    <dbReference type="NCBI Taxonomy" id="2508997"/>
    <lineage>
        <taxon>Bacteria</taxon>
        <taxon>Bacillati</taxon>
        <taxon>Actinomycetota</taxon>
        <taxon>Actinomycetes</taxon>
        <taxon>Streptosporangiales</taxon>
        <taxon>Thermomonosporaceae</taxon>
        <taxon>Actinomadura</taxon>
    </lineage>
</organism>
<proteinExistence type="predicted"/>
<evidence type="ECO:0000256" key="1">
    <source>
        <dbReference type="SAM" id="MobiDB-lite"/>
    </source>
</evidence>
<dbReference type="GO" id="GO:0005737">
    <property type="term" value="C:cytoplasm"/>
    <property type="evidence" value="ECO:0007669"/>
    <property type="project" value="TreeGrafter"/>
</dbReference>
<dbReference type="Proteomes" id="UP000309174">
    <property type="component" value="Unassembled WGS sequence"/>
</dbReference>
<dbReference type="EMBL" id="VCKW01000044">
    <property type="protein sequence ID" value="TMR03042.1"/>
    <property type="molecule type" value="Genomic_DNA"/>
</dbReference>
<dbReference type="InterPro" id="IPR029033">
    <property type="entry name" value="His_PPase_superfam"/>
</dbReference>
<accession>A0A5C4JFA6</accession>
<dbReference type="SMART" id="SM00855">
    <property type="entry name" value="PGAM"/>
    <property type="match status" value="1"/>
</dbReference>
<dbReference type="InterPro" id="IPR050275">
    <property type="entry name" value="PGM_Phosphatase"/>
</dbReference>
<evidence type="ECO:0000313" key="3">
    <source>
        <dbReference type="Proteomes" id="UP000309174"/>
    </source>
</evidence>
<dbReference type="CDD" id="cd07067">
    <property type="entry name" value="HP_PGM_like"/>
    <property type="match status" value="1"/>
</dbReference>
<reference evidence="2 3" key="1">
    <citation type="submission" date="2019-05" db="EMBL/GenBank/DDBJ databases">
        <title>Draft genome sequence of Actinomadura sp. 14C53.</title>
        <authorList>
            <person name="Saricaoglu S."/>
            <person name="Isik K."/>
        </authorList>
    </citation>
    <scope>NUCLEOTIDE SEQUENCE [LARGE SCALE GENOMIC DNA]</scope>
    <source>
        <strain evidence="2 3">14C53</strain>
    </source>
</reference>
<dbReference type="OrthoDB" id="9783269at2"/>
<name>A0A5C4JFA6_9ACTN</name>
<gene>
    <name evidence="2" type="ORF">ETD83_11535</name>
</gene>
<feature type="region of interest" description="Disordered" evidence="1">
    <location>
        <begin position="1"/>
        <end position="25"/>
    </location>
</feature>
<dbReference type="InterPro" id="IPR013078">
    <property type="entry name" value="His_Pase_superF_clade-1"/>
</dbReference>
<dbReference type="RefSeq" id="WP_138645073.1">
    <property type="nucleotide sequence ID" value="NZ_VCKW01000044.1"/>
</dbReference>
<dbReference type="SUPFAM" id="SSF53254">
    <property type="entry name" value="Phosphoglycerate mutase-like"/>
    <property type="match status" value="1"/>
</dbReference>
<dbReference type="AlphaFoldDB" id="A0A5C4JFA6"/>
<keyword evidence="3" id="KW-1185">Reference proteome</keyword>
<dbReference type="Gene3D" id="3.40.50.1240">
    <property type="entry name" value="Phosphoglycerate mutase-like"/>
    <property type="match status" value="1"/>
</dbReference>
<feature type="region of interest" description="Disordered" evidence="1">
    <location>
        <begin position="38"/>
        <end position="69"/>
    </location>
</feature>
<evidence type="ECO:0000313" key="2">
    <source>
        <dbReference type="EMBL" id="TMR03042.1"/>
    </source>
</evidence>
<feature type="compositionally biased region" description="Basic and acidic residues" evidence="1">
    <location>
        <begin position="1"/>
        <end position="13"/>
    </location>
</feature>
<dbReference type="Pfam" id="PF00300">
    <property type="entry name" value="His_Phos_1"/>
    <property type="match status" value="1"/>
</dbReference>
<dbReference type="PANTHER" id="PTHR48100">
    <property type="entry name" value="BROAD-SPECIFICITY PHOSPHATASE YOR283W-RELATED"/>
    <property type="match status" value="1"/>
</dbReference>
<comment type="caution">
    <text evidence="2">The sequence shown here is derived from an EMBL/GenBank/DDBJ whole genome shotgun (WGS) entry which is preliminary data.</text>
</comment>